<comment type="function">
    <text evidence="4">Required for maturation of urease via the functional incorporation of the urease nickel metallocenter.</text>
</comment>
<accession>A0A5C9A6W3</accession>
<dbReference type="GO" id="GO:0016151">
    <property type="term" value="F:nickel cation binding"/>
    <property type="evidence" value="ECO:0007669"/>
    <property type="project" value="UniProtKB-UniRule"/>
</dbReference>
<dbReference type="Pfam" id="PF01774">
    <property type="entry name" value="UreD"/>
    <property type="match status" value="1"/>
</dbReference>
<keyword evidence="4" id="KW-0963">Cytoplasm</keyword>
<evidence type="ECO:0000256" key="1">
    <source>
        <dbReference type="ARBA" id="ARBA00007177"/>
    </source>
</evidence>
<comment type="similarity">
    <text evidence="1 4">Belongs to the UreD family.</text>
</comment>
<comment type="subcellular location">
    <subcellularLocation>
        <location evidence="4">Cytoplasm</location>
    </subcellularLocation>
</comment>
<dbReference type="RefSeq" id="WP_148067688.1">
    <property type="nucleotide sequence ID" value="NZ_VRZA01000002.1"/>
</dbReference>
<organism evidence="6 7">
    <name type="scientific">Parahaliea maris</name>
    <dbReference type="NCBI Taxonomy" id="2716870"/>
    <lineage>
        <taxon>Bacteria</taxon>
        <taxon>Pseudomonadati</taxon>
        <taxon>Pseudomonadota</taxon>
        <taxon>Gammaproteobacteria</taxon>
        <taxon>Cellvibrionales</taxon>
        <taxon>Halieaceae</taxon>
        <taxon>Parahaliea</taxon>
    </lineage>
</organism>
<keyword evidence="2 4" id="KW-0996">Nickel insertion</keyword>
<protein>
    <recommendedName>
        <fullName evidence="4">Urease accessory protein UreD</fullName>
    </recommendedName>
</protein>
<proteinExistence type="inferred from homology"/>
<comment type="caution">
    <text evidence="6">The sequence shown here is derived from an EMBL/GenBank/DDBJ whole genome shotgun (WGS) entry which is preliminary data.</text>
</comment>
<dbReference type="EMBL" id="VRZA01000002">
    <property type="protein sequence ID" value="TXS95722.1"/>
    <property type="molecule type" value="Genomic_DNA"/>
</dbReference>
<dbReference type="InterPro" id="IPR002669">
    <property type="entry name" value="UreD"/>
</dbReference>
<keyword evidence="7" id="KW-1185">Reference proteome</keyword>
<keyword evidence="3 4" id="KW-0143">Chaperone</keyword>
<evidence type="ECO:0000256" key="2">
    <source>
        <dbReference type="ARBA" id="ARBA00022988"/>
    </source>
</evidence>
<comment type="subunit">
    <text evidence="4">UreD, UreF and UreG form a complex that acts as a GTP-hydrolysis-dependent molecular chaperone, activating the urease apoprotein by helping to assemble the nickel containing metallocenter of UreC. The UreE protein probably delivers the nickel.</text>
</comment>
<evidence type="ECO:0000313" key="6">
    <source>
        <dbReference type="EMBL" id="TXS95722.1"/>
    </source>
</evidence>
<evidence type="ECO:0000256" key="4">
    <source>
        <dbReference type="HAMAP-Rule" id="MF_01384"/>
    </source>
</evidence>
<name>A0A5C9A6W3_9GAMM</name>
<dbReference type="PANTHER" id="PTHR33643:SF1">
    <property type="entry name" value="UREASE ACCESSORY PROTEIN D"/>
    <property type="match status" value="1"/>
</dbReference>
<dbReference type="GO" id="GO:0005737">
    <property type="term" value="C:cytoplasm"/>
    <property type="evidence" value="ECO:0007669"/>
    <property type="project" value="UniProtKB-SubCell"/>
</dbReference>
<dbReference type="PANTHER" id="PTHR33643">
    <property type="entry name" value="UREASE ACCESSORY PROTEIN D"/>
    <property type="match status" value="1"/>
</dbReference>
<feature type="region of interest" description="Disordered" evidence="5">
    <location>
        <begin position="1"/>
        <end position="26"/>
    </location>
</feature>
<evidence type="ECO:0000256" key="5">
    <source>
        <dbReference type="SAM" id="MobiDB-lite"/>
    </source>
</evidence>
<evidence type="ECO:0000313" key="7">
    <source>
        <dbReference type="Proteomes" id="UP000321039"/>
    </source>
</evidence>
<sequence>MNLPLRPSGAAVASADDTRDQANRESVSRWPAALALELQRTARGTRLLSRRHSGPLYVQRPFYPEGPDLAHVYLLHPPGGLVSGDELSFDIALGADAGALLTTPGAARIYRAREDATWQRQRVHLDLEAGSSAEWLPMENIVFPGAEARLDTRVDLAASSRFIGWEISCTGLPASGEQFARGRLRQTFRLYREGRPLLMETLNLDMEDERLYYHRAGLAGCNVSGLMVATLAGEADEDLLDSLRTPGQEQPLHPVLSVTAIDTLLVLRYLGPCTHQARRLFEAAWRCLRPRILGRPASDPRIWRT</sequence>
<evidence type="ECO:0000256" key="3">
    <source>
        <dbReference type="ARBA" id="ARBA00023186"/>
    </source>
</evidence>
<reference evidence="6 7" key="1">
    <citation type="submission" date="2019-08" db="EMBL/GenBank/DDBJ databases">
        <title>Parahaliea maris sp. nov., isolated from the surface seawater.</title>
        <authorList>
            <person name="Liu Y."/>
        </authorList>
    </citation>
    <scope>NUCLEOTIDE SEQUENCE [LARGE SCALE GENOMIC DNA]</scope>
    <source>
        <strain evidence="6 7">HSLHS9</strain>
    </source>
</reference>
<dbReference type="AlphaFoldDB" id="A0A5C9A6W3"/>
<dbReference type="Proteomes" id="UP000321039">
    <property type="component" value="Unassembled WGS sequence"/>
</dbReference>
<gene>
    <name evidence="4" type="primary">ureD</name>
    <name evidence="6" type="ORF">FV139_07590</name>
</gene>
<dbReference type="HAMAP" id="MF_01384">
    <property type="entry name" value="UreD"/>
    <property type="match status" value="1"/>
</dbReference>
<feature type="compositionally biased region" description="Basic and acidic residues" evidence="5">
    <location>
        <begin position="16"/>
        <end position="26"/>
    </location>
</feature>